<protein>
    <submittedName>
        <fullName evidence="1">Uncharacterized protein</fullName>
    </submittedName>
</protein>
<dbReference type="EMBL" id="CP002691">
    <property type="protein sequence ID" value="AEE50295.1"/>
    <property type="molecule type" value="Genomic_DNA"/>
</dbReference>
<reference evidence="1 2" key="1">
    <citation type="journal article" date="2011" name="Stand. Genomic Sci.">
        <title>Complete genome sequence of Haliscomenobacter hydrossis type strain (O).</title>
        <authorList>
            <consortium name="US DOE Joint Genome Institute (JGI-PGF)"/>
            <person name="Daligault H."/>
            <person name="Lapidus A."/>
            <person name="Zeytun A."/>
            <person name="Nolan M."/>
            <person name="Lucas S."/>
            <person name="Del Rio T.G."/>
            <person name="Tice H."/>
            <person name="Cheng J.F."/>
            <person name="Tapia R."/>
            <person name="Han C."/>
            <person name="Goodwin L."/>
            <person name="Pitluck S."/>
            <person name="Liolios K."/>
            <person name="Pagani I."/>
            <person name="Ivanova N."/>
            <person name="Huntemann M."/>
            <person name="Mavromatis K."/>
            <person name="Mikhailova N."/>
            <person name="Pati A."/>
            <person name="Chen A."/>
            <person name="Palaniappan K."/>
            <person name="Land M."/>
            <person name="Hauser L."/>
            <person name="Brambilla E.M."/>
            <person name="Rohde M."/>
            <person name="Verbarg S."/>
            <person name="Goker M."/>
            <person name="Bristow J."/>
            <person name="Eisen J.A."/>
            <person name="Markowitz V."/>
            <person name="Hugenholtz P."/>
            <person name="Kyrpides N.C."/>
            <person name="Klenk H.P."/>
            <person name="Woyke T."/>
        </authorList>
    </citation>
    <scope>NUCLEOTIDE SEQUENCE [LARGE SCALE GENOMIC DNA]</scope>
    <source>
        <strain evidence="2">ATCC 27775 / DSM 1100 / LMG 10767 / O</strain>
    </source>
</reference>
<dbReference type="Proteomes" id="UP000008461">
    <property type="component" value="Chromosome"/>
</dbReference>
<dbReference type="KEGG" id="hhy:Halhy_2421"/>
<evidence type="ECO:0000313" key="2">
    <source>
        <dbReference type="Proteomes" id="UP000008461"/>
    </source>
</evidence>
<dbReference type="STRING" id="760192.Halhy_2421"/>
<proteinExistence type="predicted"/>
<accession>F4KWE5</accession>
<sequence>MEKIYPFYQHLVDGVAFSKSVVPEAPFIVITDDTQLGR</sequence>
<keyword evidence="2" id="KW-1185">Reference proteome</keyword>
<gene>
    <name evidence="1" type="ordered locus">Halhy_2421</name>
</gene>
<dbReference type="HOGENOM" id="CLU_3328583_0_0_10"/>
<name>F4KWE5_HALH1</name>
<evidence type="ECO:0000313" key="1">
    <source>
        <dbReference type="EMBL" id="AEE50295.1"/>
    </source>
</evidence>
<dbReference type="AlphaFoldDB" id="F4KWE5"/>
<organism evidence="1 2">
    <name type="scientific">Haliscomenobacter hydrossis (strain ATCC 27775 / DSM 1100 / LMG 10767 / O)</name>
    <dbReference type="NCBI Taxonomy" id="760192"/>
    <lineage>
        <taxon>Bacteria</taxon>
        <taxon>Pseudomonadati</taxon>
        <taxon>Bacteroidota</taxon>
        <taxon>Saprospiria</taxon>
        <taxon>Saprospirales</taxon>
        <taxon>Haliscomenobacteraceae</taxon>
        <taxon>Haliscomenobacter</taxon>
    </lineage>
</organism>
<reference key="2">
    <citation type="submission" date="2011-04" db="EMBL/GenBank/DDBJ databases">
        <title>Complete sequence of chromosome of Haliscomenobacter hydrossis DSM 1100.</title>
        <authorList>
            <consortium name="US DOE Joint Genome Institute (JGI-PGF)"/>
            <person name="Lucas S."/>
            <person name="Han J."/>
            <person name="Lapidus A."/>
            <person name="Bruce D."/>
            <person name="Goodwin L."/>
            <person name="Pitluck S."/>
            <person name="Peters L."/>
            <person name="Kyrpides N."/>
            <person name="Mavromatis K."/>
            <person name="Ivanova N."/>
            <person name="Ovchinnikova G."/>
            <person name="Pagani I."/>
            <person name="Daligault H."/>
            <person name="Detter J.C."/>
            <person name="Han C."/>
            <person name="Land M."/>
            <person name="Hauser L."/>
            <person name="Markowitz V."/>
            <person name="Cheng J.-F."/>
            <person name="Hugenholtz P."/>
            <person name="Woyke T."/>
            <person name="Wu D."/>
            <person name="Verbarg S."/>
            <person name="Frueling A."/>
            <person name="Brambilla E."/>
            <person name="Klenk H.-P."/>
            <person name="Eisen J.A."/>
        </authorList>
    </citation>
    <scope>NUCLEOTIDE SEQUENCE</scope>
    <source>
        <strain>DSM 1100</strain>
    </source>
</reference>